<keyword evidence="3" id="KW-0813">Transport</keyword>
<dbReference type="InterPro" id="IPR000133">
    <property type="entry name" value="ER_ret_rcpt"/>
</dbReference>
<name>U1GJ66_ENDPU</name>
<feature type="transmembrane region" description="Helical" evidence="12">
    <location>
        <begin position="72"/>
        <end position="88"/>
    </location>
</feature>
<organism evidence="13 14">
    <name type="scientific">Endocarpon pusillum (strain Z07020 / HMAS-L-300199)</name>
    <name type="common">Lichen-forming fungus</name>
    <dbReference type="NCBI Taxonomy" id="1263415"/>
    <lineage>
        <taxon>Eukaryota</taxon>
        <taxon>Fungi</taxon>
        <taxon>Dikarya</taxon>
        <taxon>Ascomycota</taxon>
        <taxon>Pezizomycotina</taxon>
        <taxon>Eurotiomycetes</taxon>
        <taxon>Chaetothyriomycetidae</taxon>
        <taxon>Verrucariales</taxon>
        <taxon>Verrucariaceae</taxon>
        <taxon>Endocarpon</taxon>
    </lineage>
</organism>
<keyword evidence="4 12" id="KW-0812">Transmembrane</keyword>
<dbReference type="Proteomes" id="UP000019373">
    <property type="component" value="Unassembled WGS sequence"/>
</dbReference>
<evidence type="ECO:0000256" key="6">
    <source>
        <dbReference type="ARBA" id="ARBA00022892"/>
    </source>
</evidence>
<dbReference type="Pfam" id="PF00810">
    <property type="entry name" value="ER_lumen_recept"/>
    <property type="match status" value="1"/>
</dbReference>
<evidence type="ECO:0000256" key="2">
    <source>
        <dbReference type="ARBA" id="ARBA00010120"/>
    </source>
</evidence>
<protein>
    <recommendedName>
        <fullName evidence="15">ER lumen protein-retaining receptor</fullName>
    </recommendedName>
</protein>
<dbReference type="eggNOG" id="KOG3106">
    <property type="taxonomic scope" value="Eukaryota"/>
</dbReference>
<reference evidence="14" key="1">
    <citation type="journal article" date="2014" name="BMC Genomics">
        <title>Genome characteristics reveal the impact of lichenization on lichen-forming fungus Endocarpon pusillum Hedwig (Verrucariales, Ascomycota).</title>
        <authorList>
            <person name="Wang Y.-Y."/>
            <person name="Liu B."/>
            <person name="Zhang X.-Y."/>
            <person name="Zhou Q.-M."/>
            <person name="Zhang T."/>
            <person name="Li H."/>
            <person name="Yu Y.-F."/>
            <person name="Zhang X.-L."/>
            <person name="Hao X.-Y."/>
            <person name="Wang M."/>
            <person name="Wang L."/>
            <person name="Wei J.-C."/>
        </authorList>
    </citation>
    <scope>NUCLEOTIDE SEQUENCE [LARGE SCALE GENOMIC DNA]</scope>
    <source>
        <strain evidence="14">Z07020 / HMAS-L-300199</strain>
    </source>
</reference>
<dbReference type="OrthoDB" id="7694678at2759"/>
<keyword evidence="8 12" id="KW-1133">Transmembrane helix</keyword>
<accession>U1GJ66</accession>
<proteinExistence type="inferred from homology"/>
<keyword evidence="7" id="KW-0653">Protein transport</keyword>
<evidence type="ECO:0000256" key="11">
    <source>
        <dbReference type="SAM" id="MobiDB-lite"/>
    </source>
</evidence>
<dbReference type="GO" id="GO:0006621">
    <property type="term" value="P:protein retention in ER lumen"/>
    <property type="evidence" value="ECO:0007669"/>
    <property type="project" value="InterPro"/>
</dbReference>
<evidence type="ECO:0000256" key="5">
    <source>
        <dbReference type="ARBA" id="ARBA00022824"/>
    </source>
</evidence>
<evidence type="ECO:0000313" key="13">
    <source>
        <dbReference type="EMBL" id="ERF72178.1"/>
    </source>
</evidence>
<dbReference type="PANTHER" id="PTHR10585">
    <property type="entry name" value="ER LUMEN PROTEIN RETAINING RECEPTOR"/>
    <property type="match status" value="1"/>
</dbReference>
<dbReference type="GO" id="GO:0016192">
    <property type="term" value="P:vesicle-mediated transport"/>
    <property type="evidence" value="ECO:0007669"/>
    <property type="project" value="UniProtKB-KW"/>
</dbReference>
<dbReference type="EMBL" id="KE721112">
    <property type="protein sequence ID" value="ERF72178.1"/>
    <property type="molecule type" value="Genomic_DNA"/>
</dbReference>
<gene>
    <name evidence="13" type="ORF">EPUS_02969</name>
</gene>
<evidence type="ECO:0000256" key="4">
    <source>
        <dbReference type="ARBA" id="ARBA00022692"/>
    </source>
</evidence>
<evidence type="ECO:0000256" key="3">
    <source>
        <dbReference type="ARBA" id="ARBA00022448"/>
    </source>
</evidence>
<feature type="compositionally biased region" description="Acidic residues" evidence="11">
    <location>
        <begin position="345"/>
        <end position="354"/>
    </location>
</feature>
<feature type="transmembrane region" description="Helical" evidence="12">
    <location>
        <begin position="189"/>
        <end position="209"/>
    </location>
</feature>
<feature type="transmembrane region" description="Helical" evidence="12">
    <location>
        <begin position="159"/>
        <end position="177"/>
    </location>
</feature>
<keyword evidence="9 12" id="KW-0472">Membrane</keyword>
<evidence type="ECO:0000256" key="10">
    <source>
        <dbReference type="ARBA" id="ARBA00023170"/>
    </source>
</evidence>
<evidence type="ECO:0000256" key="1">
    <source>
        <dbReference type="ARBA" id="ARBA00004477"/>
    </source>
</evidence>
<evidence type="ECO:0000313" key="14">
    <source>
        <dbReference type="Proteomes" id="UP000019373"/>
    </source>
</evidence>
<keyword evidence="14" id="KW-1185">Reference proteome</keyword>
<dbReference type="GeneID" id="19238018"/>
<evidence type="ECO:0000256" key="12">
    <source>
        <dbReference type="SAM" id="Phobius"/>
    </source>
</evidence>
<keyword evidence="6" id="KW-0931">ER-Golgi transport</keyword>
<evidence type="ECO:0000256" key="9">
    <source>
        <dbReference type="ARBA" id="ARBA00023136"/>
    </source>
</evidence>
<evidence type="ECO:0000256" key="8">
    <source>
        <dbReference type="ARBA" id="ARBA00022989"/>
    </source>
</evidence>
<keyword evidence="10" id="KW-0675">Receptor</keyword>
<feature type="region of interest" description="Disordered" evidence="11">
    <location>
        <begin position="266"/>
        <end position="407"/>
    </location>
</feature>
<dbReference type="GO" id="GO:0005789">
    <property type="term" value="C:endoplasmic reticulum membrane"/>
    <property type="evidence" value="ECO:0007669"/>
    <property type="project" value="UniProtKB-SubCell"/>
</dbReference>
<evidence type="ECO:0008006" key="15">
    <source>
        <dbReference type="Google" id="ProtNLM"/>
    </source>
</evidence>
<dbReference type="HOGENOM" id="CLU_041571_0_0_1"/>
<feature type="transmembrane region" description="Helical" evidence="12">
    <location>
        <begin position="35"/>
        <end position="52"/>
    </location>
</feature>
<evidence type="ECO:0000256" key="7">
    <source>
        <dbReference type="ARBA" id="ARBA00022927"/>
    </source>
</evidence>
<keyword evidence="5" id="KW-0256">Endoplasmic reticulum</keyword>
<comment type="subcellular location">
    <subcellularLocation>
        <location evidence="1">Endoplasmic reticulum membrane</location>
        <topology evidence="1">Multi-pass membrane protein</topology>
    </subcellularLocation>
</comment>
<comment type="similarity">
    <text evidence="2">Belongs to the ERD2 family.</text>
</comment>
<dbReference type="RefSeq" id="XP_007802247.1">
    <property type="nucleotide sequence ID" value="XM_007804056.1"/>
</dbReference>
<dbReference type="PRINTS" id="PR00660">
    <property type="entry name" value="ERLUMENR"/>
</dbReference>
<feature type="compositionally biased region" description="Polar residues" evidence="11">
    <location>
        <begin position="373"/>
        <end position="388"/>
    </location>
</feature>
<dbReference type="AlphaFoldDB" id="U1GJ66"/>
<dbReference type="GO" id="GO:0015031">
    <property type="term" value="P:protein transport"/>
    <property type="evidence" value="ECO:0007669"/>
    <property type="project" value="UniProtKB-KW"/>
</dbReference>
<dbReference type="GO" id="GO:0046923">
    <property type="term" value="F:ER retention sequence binding"/>
    <property type="evidence" value="ECO:0007669"/>
    <property type="project" value="InterPro"/>
</dbReference>
<sequence length="407" mass="45343">MAPDMNAFRRMADLCHTASKCILIFAIHSNRSAEGISLLTQALYILVFLTRYLDLFWVPPSFSYWNFVLKNFYIWSSLYIILLMLRIYPRTREREKAWKLAIYALIGSVVIAPPFTVIFKKFSVVGMLYTFSEALESVCILPQLLLLRQTTVPTVITSFYLVTLGSYRFFYILNWIVRAAGQEHYFDPISFTFGVIQTALYIDFAWVYWTRQRVKLRGGGVVDSDDLRKSWLVGGLLGRGRSSADLERPSGGIDDHEEEDDIEAAARRGGNIPNVDGSTKRPAQPNRWGKRGVSVSADDTLEEHGQTRSSRQQPNKKIPAPISTTAANEGGTPQERTSMLRQPDEFLDDDDDVIDNAQPFSVGDGDGDADVVTPTTSAGSGQQKTVLNSGEAWSGAGDRKAGSGRGK</sequence>
<feature type="transmembrane region" description="Helical" evidence="12">
    <location>
        <begin position="100"/>
        <end position="119"/>
    </location>
</feature>